<evidence type="ECO:0000259" key="3">
    <source>
        <dbReference type="PROSITE" id="PS50157"/>
    </source>
</evidence>
<protein>
    <submittedName>
        <fullName evidence="4">(spotted green pufferfish) hypothetical protein</fullName>
    </submittedName>
</protein>
<feature type="region of interest" description="Disordered" evidence="2">
    <location>
        <begin position="88"/>
        <end position="111"/>
    </location>
</feature>
<evidence type="ECO:0000256" key="1">
    <source>
        <dbReference type="PROSITE-ProRule" id="PRU00042"/>
    </source>
</evidence>
<dbReference type="Gene3D" id="3.30.160.60">
    <property type="entry name" value="Classic Zinc Finger"/>
    <property type="match status" value="1"/>
</dbReference>
<organism evidence="4">
    <name type="scientific">Tetraodon nigroviridis</name>
    <name type="common">Spotted green pufferfish</name>
    <name type="synonym">Chelonodon nigroviridis</name>
    <dbReference type="NCBI Taxonomy" id="99883"/>
    <lineage>
        <taxon>Eukaryota</taxon>
        <taxon>Metazoa</taxon>
        <taxon>Chordata</taxon>
        <taxon>Craniata</taxon>
        <taxon>Vertebrata</taxon>
        <taxon>Euteleostomi</taxon>
        <taxon>Actinopterygii</taxon>
        <taxon>Neopterygii</taxon>
        <taxon>Teleostei</taxon>
        <taxon>Neoteleostei</taxon>
        <taxon>Acanthomorphata</taxon>
        <taxon>Eupercaria</taxon>
        <taxon>Tetraodontiformes</taxon>
        <taxon>Tetradontoidea</taxon>
        <taxon>Tetraodontidae</taxon>
        <taxon>Tetraodon</taxon>
    </lineage>
</organism>
<evidence type="ECO:0000256" key="2">
    <source>
        <dbReference type="SAM" id="MobiDB-lite"/>
    </source>
</evidence>
<dbReference type="SUPFAM" id="SSF57667">
    <property type="entry name" value="beta-beta-alpha zinc fingers"/>
    <property type="match status" value="1"/>
</dbReference>
<accession>Q4SH15</accession>
<feature type="domain" description="C2H2-type" evidence="3">
    <location>
        <begin position="51"/>
        <end position="78"/>
    </location>
</feature>
<dbReference type="OrthoDB" id="6359816at2759"/>
<dbReference type="InterPro" id="IPR036236">
    <property type="entry name" value="Znf_C2H2_sf"/>
</dbReference>
<dbReference type="KEGG" id="tng:GSTEN00018370G001"/>
<gene>
    <name evidence="4" type="ORF">GSTENG00018370001</name>
</gene>
<dbReference type="EMBL" id="CAAE01014587">
    <property type="protein sequence ID" value="CAG00067.1"/>
    <property type="molecule type" value="Genomic_DNA"/>
</dbReference>
<proteinExistence type="predicted"/>
<reference evidence="4" key="1">
    <citation type="journal article" date="2004" name="Nature">
        <title>Genome duplication in the teleost fish Tetraodon nigroviridis reveals the early vertebrate proto-karyotype.</title>
        <authorList>
            <person name="Jaillon O."/>
            <person name="Aury J.-M."/>
            <person name="Brunet F."/>
            <person name="Petit J.-L."/>
            <person name="Stange-Thomann N."/>
            <person name="Mauceli E."/>
            <person name="Bouneau L."/>
            <person name="Fischer C."/>
            <person name="Ozouf-Costaz C."/>
            <person name="Bernot A."/>
            <person name="Nicaud S."/>
            <person name="Jaffe D."/>
            <person name="Fisher S."/>
            <person name="Lutfalla G."/>
            <person name="Dossat C."/>
            <person name="Segurens B."/>
            <person name="Dasilva C."/>
            <person name="Salanoubat M."/>
            <person name="Levy M."/>
            <person name="Boudet N."/>
            <person name="Castellano S."/>
            <person name="Anthouard V."/>
            <person name="Jubin C."/>
            <person name="Castelli V."/>
            <person name="Katinka M."/>
            <person name="Vacherie B."/>
            <person name="Biemont C."/>
            <person name="Skalli Z."/>
            <person name="Cattolico L."/>
            <person name="Poulain J."/>
            <person name="De Berardinis V."/>
            <person name="Cruaud C."/>
            <person name="Duprat S."/>
            <person name="Brottier P."/>
            <person name="Coutanceau J.-P."/>
            <person name="Gouzy J."/>
            <person name="Parra G."/>
            <person name="Lardier G."/>
            <person name="Chapple C."/>
            <person name="McKernan K.J."/>
            <person name="McEwan P."/>
            <person name="Bosak S."/>
            <person name="Kellis M."/>
            <person name="Volff J.-N."/>
            <person name="Guigo R."/>
            <person name="Zody M.C."/>
            <person name="Mesirov J."/>
            <person name="Lindblad-Toh K."/>
            <person name="Birren B."/>
            <person name="Nusbaum C."/>
            <person name="Kahn D."/>
            <person name="Robinson-Rechavi M."/>
            <person name="Laudet V."/>
            <person name="Schachter V."/>
            <person name="Quetier F."/>
            <person name="Saurin W."/>
            <person name="Scarpelli C."/>
            <person name="Wincker P."/>
            <person name="Lander E.S."/>
            <person name="Weissenbach J."/>
            <person name="Roest Crollius H."/>
        </authorList>
    </citation>
    <scope>NUCLEOTIDE SEQUENCE [LARGE SCALE GENOMIC DNA]</scope>
</reference>
<feature type="non-terminal residue" evidence="4">
    <location>
        <position position="1"/>
    </location>
</feature>
<evidence type="ECO:0000313" key="4">
    <source>
        <dbReference type="EMBL" id="CAG00067.1"/>
    </source>
</evidence>
<feature type="domain" description="C2H2-type" evidence="3">
    <location>
        <begin position="142"/>
        <end position="169"/>
    </location>
</feature>
<dbReference type="AlphaFoldDB" id="Q4SH15"/>
<dbReference type="GO" id="GO:0008270">
    <property type="term" value="F:zinc ion binding"/>
    <property type="evidence" value="ECO:0007669"/>
    <property type="project" value="UniProtKB-KW"/>
</dbReference>
<dbReference type="SMART" id="SM00355">
    <property type="entry name" value="ZnF_C2H2"/>
    <property type="match status" value="2"/>
</dbReference>
<keyword evidence="1" id="KW-0862">Zinc</keyword>
<dbReference type="PROSITE" id="PS50157">
    <property type="entry name" value="ZINC_FINGER_C2H2_2"/>
    <property type="match status" value="2"/>
</dbReference>
<name>Q4SH15_TETNG</name>
<reference evidence="4" key="2">
    <citation type="submission" date="2004-02" db="EMBL/GenBank/DDBJ databases">
        <authorList>
            <consortium name="Genoscope"/>
            <consortium name="Whitehead Institute Centre for Genome Research"/>
        </authorList>
    </citation>
    <scope>NUCLEOTIDE SEQUENCE</scope>
</reference>
<dbReference type="InterPro" id="IPR013087">
    <property type="entry name" value="Znf_C2H2_type"/>
</dbReference>
<keyword evidence="1" id="KW-0479">Metal-binding</keyword>
<dbReference type="PROSITE" id="PS00028">
    <property type="entry name" value="ZINC_FINGER_C2H2_1"/>
    <property type="match status" value="2"/>
</dbReference>
<feature type="region of interest" description="Disordered" evidence="2">
    <location>
        <begin position="18"/>
        <end position="40"/>
    </location>
</feature>
<comment type="caution">
    <text evidence="4">The sequence shown here is derived from an EMBL/GenBank/DDBJ whole genome shotgun (WGS) entry which is preliminary data.</text>
</comment>
<sequence>DDPALSYCNGEKKAFSPKAKRKSSYEDDDQATLSDEQPCGKQSVKAVRGNYKCEECGKKFGLLCVYQRHLRYHKKEPTMFPMVPAQFKSPPPEHHLQPQHNHGENGGQVCLGSASADKTALQKEELKDLPQNKTGTSSIVLYECTECTETFSCLETFLQHQASHGSQNKD</sequence>
<keyword evidence="1" id="KW-0863">Zinc-finger</keyword>